<proteinExistence type="predicted"/>
<dbReference type="Proteomes" id="UP000515211">
    <property type="component" value="Chromosome 2"/>
</dbReference>
<reference evidence="10" key="1">
    <citation type="journal article" date="2016" name="Nat. Genet.">
        <title>The genome sequences of Arachis duranensis and Arachis ipaensis, the diploid ancestors of cultivated peanut.</title>
        <authorList>
            <person name="Bertioli D.J."/>
            <person name="Cannon S.B."/>
            <person name="Froenicke L."/>
            <person name="Huang G."/>
            <person name="Farmer A.D."/>
            <person name="Cannon E.K."/>
            <person name="Liu X."/>
            <person name="Gao D."/>
            <person name="Clevenger J."/>
            <person name="Dash S."/>
            <person name="Ren L."/>
            <person name="Moretzsohn M.C."/>
            <person name="Shirasawa K."/>
            <person name="Huang W."/>
            <person name="Vidigal B."/>
            <person name="Abernathy B."/>
            <person name="Chu Y."/>
            <person name="Niederhuth C.E."/>
            <person name="Umale P."/>
            <person name="Araujo A.C."/>
            <person name="Kozik A."/>
            <person name="Kim K.D."/>
            <person name="Burow M.D."/>
            <person name="Varshney R.K."/>
            <person name="Wang X."/>
            <person name="Zhang X."/>
            <person name="Barkley N."/>
            <person name="Guimaraes P.M."/>
            <person name="Isobe S."/>
            <person name="Guo B."/>
            <person name="Liao B."/>
            <person name="Stalker H.T."/>
            <person name="Schmitz R.J."/>
            <person name="Scheffler B.E."/>
            <person name="Leal-Bertioli S.C."/>
            <person name="Xun X."/>
            <person name="Jackson S.A."/>
            <person name="Michelmore R."/>
            <person name="Ozias-Akins P."/>
        </authorList>
    </citation>
    <scope>NUCLEOTIDE SEQUENCE [LARGE SCALE GENOMIC DNA]</scope>
    <source>
        <strain evidence="10">cv. V14167</strain>
    </source>
</reference>
<dbReference type="GO" id="GO:0004803">
    <property type="term" value="F:transposase activity"/>
    <property type="evidence" value="ECO:0007669"/>
    <property type="project" value="InterPro"/>
</dbReference>
<dbReference type="KEGG" id="adu:107472809"/>
<reference evidence="11" key="2">
    <citation type="submission" date="2025-08" db="UniProtKB">
        <authorList>
            <consortium name="RefSeq"/>
        </authorList>
    </citation>
    <scope>IDENTIFICATION</scope>
    <source>
        <tissue evidence="11">Whole plant</tissue>
    </source>
</reference>
<feature type="region of interest" description="Disordered" evidence="8">
    <location>
        <begin position="566"/>
        <end position="660"/>
    </location>
</feature>
<keyword evidence="4" id="KW-0862">Zinc</keyword>
<dbReference type="InterPro" id="IPR018289">
    <property type="entry name" value="MULE_transposase_dom"/>
</dbReference>
<dbReference type="PROSITE" id="PS01007">
    <property type="entry name" value="TRANSPOSASE_MUTATOR"/>
    <property type="match status" value="1"/>
</dbReference>
<dbReference type="PANTHER" id="PTHR31973:SF187">
    <property type="entry name" value="MUTATOR TRANSPOSASE MUDRA PROTEIN"/>
    <property type="match status" value="1"/>
</dbReference>
<dbReference type="InterPro" id="IPR001207">
    <property type="entry name" value="Transposase_mutator"/>
</dbReference>
<keyword evidence="5" id="KW-0238">DNA-binding</keyword>
<feature type="compositionally biased region" description="Polar residues" evidence="8">
    <location>
        <begin position="615"/>
        <end position="635"/>
    </location>
</feature>
<dbReference type="GO" id="GO:0008270">
    <property type="term" value="F:zinc ion binding"/>
    <property type="evidence" value="ECO:0007669"/>
    <property type="project" value="UniProtKB-KW"/>
</dbReference>
<protein>
    <submittedName>
        <fullName evidence="11">Uncharacterized protein LOC107472809</fullName>
    </submittedName>
</protein>
<evidence type="ECO:0000256" key="2">
    <source>
        <dbReference type="ARBA" id="ARBA00022723"/>
    </source>
</evidence>
<feature type="domain" description="SWIM-type" evidence="9">
    <location>
        <begin position="344"/>
        <end position="385"/>
    </location>
</feature>
<evidence type="ECO:0000256" key="7">
    <source>
        <dbReference type="PROSITE-ProRule" id="PRU00325"/>
    </source>
</evidence>
<dbReference type="AlphaFoldDB" id="A0A6P4CAS6"/>
<gene>
    <name evidence="11" type="primary">LOC107472809</name>
</gene>
<dbReference type="Pfam" id="PF10551">
    <property type="entry name" value="MULE"/>
    <property type="match status" value="1"/>
</dbReference>
<keyword evidence="1" id="KW-0815">Transposition</keyword>
<feature type="region of interest" description="Disordered" evidence="8">
    <location>
        <begin position="429"/>
        <end position="448"/>
    </location>
</feature>
<evidence type="ECO:0000256" key="4">
    <source>
        <dbReference type="ARBA" id="ARBA00022833"/>
    </source>
</evidence>
<dbReference type="SMART" id="SM00575">
    <property type="entry name" value="ZnF_PMZ"/>
    <property type="match status" value="1"/>
</dbReference>
<dbReference type="PROSITE" id="PS50966">
    <property type="entry name" value="ZF_SWIM"/>
    <property type="match status" value="1"/>
</dbReference>
<evidence type="ECO:0000256" key="8">
    <source>
        <dbReference type="SAM" id="MobiDB-lite"/>
    </source>
</evidence>
<sequence>MATHPHMTTHEAIDFLREDFDLTAHPKMVYRAVKEARDRMMGNERQQYGKLRDYLLEIHRSKPGSSALLDLIPQPQAAPMFDKLYVCFEACKQGFKSGCRPLIHLDGAFLKTYHGGQLLSAIAQDANNQFYMVAYAVARSENKESWKWFLTCLQEDIGDVGNHGWNFMSDQQKGLLPALKEVMPGAHVRNCVMHMWKNFINRFKDLHIREIVWECARCTTISEFKATMERLKVVNKDAWAYLMKFEPATWVRAYFSHGPKVDNLTNNMCESFNAKVVKYRSKPILTMCEELRCYVMRRMVQHKKLLGTHEGKLAPVQEKRLQRLIKPSNKWTTNWIGDNERKRFEVTHKGSKVDVDLIKHSCSCNKWQLTGMPCIHAIAAIRKRHDNPDDYVHPWLCMESIRKTYEHFIQPVTSEEYWTRSEFTKPAPPVLKRPIGRPKVHNRQKDPAEAVIDGDKLKRSFYVTCSKCGERRHNYKTCKGAPSNPNWKPKTKKPKTKAKDSQSLVVLPLSQSAPEKEIIEDSPPAATNPHHVEQNSANESVANEGNSNANTASMNEQVFGPSVAAVQTQSVPPKAPFKPPAQSTSRPARGTFRPKQPFRRKTVTYKHSQPVPPVQSEQHLPSPQQPTASGASPQTLAAAGKATQGLFKFIPTPGLDKPSS</sequence>
<dbReference type="InterPro" id="IPR006564">
    <property type="entry name" value="Znf_PMZ"/>
</dbReference>
<feature type="compositionally biased region" description="Low complexity" evidence="8">
    <location>
        <begin position="501"/>
        <end position="512"/>
    </location>
</feature>
<evidence type="ECO:0000256" key="5">
    <source>
        <dbReference type="ARBA" id="ARBA00023125"/>
    </source>
</evidence>
<dbReference type="GO" id="GO:0003677">
    <property type="term" value="F:DNA binding"/>
    <property type="evidence" value="ECO:0007669"/>
    <property type="project" value="UniProtKB-KW"/>
</dbReference>
<keyword evidence="6" id="KW-0233">DNA recombination</keyword>
<evidence type="ECO:0000256" key="3">
    <source>
        <dbReference type="ARBA" id="ARBA00022771"/>
    </source>
</evidence>
<keyword evidence="2" id="KW-0479">Metal-binding</keyword>
<organism evidence="10 11">
    <name type="scientific">Arachis duranensis</name>
    <name type="common">Wild peanut</name>
    <dbReference type="NCBI Taxonomy" id="130453"/>
    <lineage>
        <taxon>Eukaryota</taxon>
        <taxon>Viridiplantae</taxon>
        <taxon>Streptophyta</taxon>
        <taxon>Embryophyta</taxon>
        <taxon>Tracheophyta</taxon>
        <taxon>Spermatophyta</taxon>
        <taxon>Magnoliopsida</taxon>
        <taxon>eudicotyledons</taxon>
        <taxon>Gunneridae</taxon>
        <taxon>Pentapetalae</taxon>
        <taxon>rosids</taxon>
        <taxon>fabids</taxon>
        <taxon>Fabales</taxon>
        <taxon>Fabaceae</taxon>
        <taxon>Papilionoideae</taxon>
        <taxon>50 kb inversion clade</taxon>
        <taxon>dalbergioids sensu lato</taxon>
        <taxon>Dalbergieae</taxon>
        <taxon>Pterocarpus clade</taxon>
        <taxon>Arachis</taxon>
    </lineage>
</organism>
<evidence type="ECO:0000256" key="6">
    <source>
        <dbReference type="ARBA" id="ARBA00023172"/>
    </source>
</evidence>
<evidence type="ECO:0000313" key="10">
    <source>
        <dbReference type="Proteomes" id="UP000515211"/>
    </source>
</evidence>
<dbReference type="InterPro" id="IPR007527">
    <property type="entry name" value="Znf_SWIM"/>
</dbReference>
<accession>A0A6P4CAS6</accession>
<evidence type="ECO:0000256" key="1">
    <source>
        <dbReference type="ARBA" id="ARBA00022578"/>
    </source>
</evidence>
<dbReference type="GeneID" id="107472809"/>
<name>A0A6P4CAS6_ARADU</name>
<evidence type="ECO:0000313" key="11">
    <source>
        <dbReference type="RefSeq" id="XP_015947824.1"/>
    </source>
</evidence>
<dbReference type="Pfam" id="PF04434">
    <property type="entry name" value="SWIM"/>
    <property type="match status" value="1"/>
</dbReference>
<evidence type="ECO:0000259" key="9">
    <source>
        <dbReference type="PROSITE" id="PS50966"/>
    </source>
</evidence>
<dbReference type="PANTHER" id="PTHR31973">
    <property type="entry name" value="POLYPROTEIN, PUTATIVE-RELATED"/>
    <property type="match status" value="1"/>
</dbReference>
<dbReference type="GO" id="GO:0006313">
    <property type="term" value="P:DNA transposition"/>
    <property type="evidence" value="ECO:0007669"/>
    <property type="project" value="InterPro"/>
</dbReference>
<keyword evidence="3 7" id="KW-0863">Zinc-finger</keyword>
<keyword evidence="10" id="KW-1185">Reference proteome</keyword>
<dbReference type="RefSeq" id="XP_015947824.1">
    <property type="nucleotide sequence ID" value="XM_016092338.1"/>
</dbReference>
<feature type="region of interest" description="Disordered" evidence="8">
    <location>
        <begin position="474"/>
        <end position="515"/>
    </location>
</feature>